<proteinExistence type="predicted"/>
<dbReference type="InterPro" id="IPR003313">
    <property type="entry name" value="AraC-bd"/>
</dbReference>
<keyword evidence="2" id="KW-0238">DNA-binding</keyword>
<dbReference type="EMBL" id="JAJTTC010000001">
    <property type="protein sequence ID" value="MCF0060173.1"/>
    <property type="molecule type" value="Genomic_DNA"/>
</dbReference>
<evidence type="ECO:0000259" key="4">
    <source>
        <dbReference type="PROSITE" id="PS01124"/>
    </source>
</evidence>
<dbReference type="Proteomes" id="UP001139000">
    <property type="component" value="Unassembled WGS sequence"/>
</dbReference>
<organism evidence="5 6">
    <name type="scientific">Dyadobacter chenwenxiniae</name>
    <dbReference type="NCBI Taxonomy" id="2906456"/>
    <lineage>
        <taxon>Bacteria</taxon>
        <taxon>Pseudomonadati</taxon>
        <taxon>Bacteroidota</taxon>
        <taxon>Cytophagia</taxon>
        <taxon>Cytophagales</taxon>
        <taxon>Spirosomataceae</taxon>
        <taxon>Dyadobacter</taxon>
    </lineage>
</organism>
<dbReference type="InterPro" id="IPR009057">
    <property type="entry name" value="Homeodomain-like_sf"/>
</dbReference>
<dbReference type="GO" id="GO:0043565">
    <property type="term" value="F:sequence-specific DNA binding"/>
    <property type="evidence" value="ECO:0007669"/>
    <property type="project" value="InterPro"/>
</dbReference>
<dbReference type="SMART" id="SM00342">
    <property type="entry name" value="HTH_ARAC"/>
    <property type="match status" value="1"/>
</dbReference>
<dbReference type="Pfam" id="PF02311">
    <property type="entry name" value="AraC_binding"/>
    <property type="match status" value="1"/>
</dbReference>
<dbReference type="RefSeq" id="WP_234607593.1">
    <property type="nucleotide sequence ID" value="NZ_CP094997.1"/>
</dbReference>
<dbReference type="Pfam" id="PF12833">
    <property type="entry name" value="HTH_18"/>
    <property type="match status" value="1"/>
</dbReference>
<dbReference type="Gene3D" id="1.10.10.60">
    <property type="entry name" value="Homeodomain-like"/>
    <property type="match status" value="2"/>
</dbReference>
<reference evidence="5" key="1">
    <citation type="submission" date="2021-12" db="EMBL/GenBank/DDBJ databases">
        <title>Novel species in genus Dyadobacter.</title>
        <authorList>
            <person name="Ma C."/>
        </authorList>
    </citation>
    <scope>NUCLEOTIDE SEQUENCE</scope>
    <source>
        <strain evidence="5">LJ419</strain>
    </source>
</reference>
<dbReference type="GO" id="GO:0003700">
    <property type="term" value="F:DNA-binding transcription factor activity"/>
    <property type="evidence" value="ECO:0007669"/>
    <property type="project" value="InterPro"/>
</dbReference>
<dbReference type="PANTHER" id="PTHR43280:SF2">
    <property type="entry name" value="HTH-TYPE TRANSCRIPTIONAL REGULATOR EXSA"/>
    <property type="match status" value="1"/>
</dbReference>
<dbReference type="SUPFAM" id="SSF46689">
    <property type="entry name" value="Homeodomain-like"/>
    <property type="match status" value="1"/>
</dbReference>
<keyword evidence="3" id="KW-0804">Transcription</keyword>
<feature type="domain" description="HTH araC/xylS-type" evidence="4">
    <location>
        <begin position="181"/>
        <end position="281"/>
    </location>
</feature>
<keyword evidence="1" id="KW-0805">Transcription regulation</keyword>
<dbReference type="PROSITE" id="PS01124">
    <property type="entry name" value="HTH_ARAC_FAMILY_2"/>
    <property type="match status" value="1"/>
</dbReference>
<comment type="caution">
    <text evidence="5">The sequence shown here is derived from an EMBL/GenBank/DDBJ whole genome shotgun (WGS) entry which is preliminary data.</text>
</comment>
<evidence type="ECO:0000313" key="5">
    <source>
        <dbReference type="EMBL" id="MCF0060173.1"/>
    </source>
</evidence>
<evidence type="ECO:0000313" key="6">
    <source>
        <dbReference type="Proteomes" id="UP001139000"/>
    </source>
</evidence>
<evidence type="ECO:0000256" key="1">
    <source>
        <dbReference type="ARBA" id="ARBA00023015"/>
    </source>
</evidence>
<dbReference type="InterPro" id="IPR018062">
    <property type="entry name" value="HTH_AraC-typ_CS"/>
</dbReference>
<gene>
    <name evidence="5" type="ORF">LXM26_01605</name>
</gene>
<protein>
    <submittedName>
        <fullName evidence="5">AraC family transcriptional regulator</fullName>
    </submittedName>
</protein>
<sequence>MEIHNLFQPFDIRFVKVNECPVKAHKNTFIELIYIIDGDGTYHINQSQFKYSSENLFLVMPMDMHYTEVLTTTSFMFIRFNNIYLNAQRANEQYSNLGDWAHKLEYIFQNSNHLQGCILRNAHDKPLVRAVMDAIVQEYVNQQTLHKELVQQLINTLITVVARNISLHIPEKSNITQNLSLEIIHYIHRNIYNPDKLKAENIASHFNISLNYISEYFKKHTHENLQQYIINYKLSLVEIRLKHSDMRLNEIAAELNFTDDSHLTKTFKKYKGVSPAEYRRQRLALAS</sequence>
<dbReference type="InterPro" id="IPR037923">
    <property type="entry name" value="HTH-like"/>
</dbReference>
<dbReference type="PROSITE" id="PS00041">
    <property type="entry name" value="HTH_ARAC_FAMILY_1"/>
    <property type="match status" value="1"/>
</dbReference>
<dbReference type="AlphaFoldDB" id="A0A9X1PG97"/>
<evidence type="ECO:0000256" key="2">
    <source>
        <dbReference type="ARBA" id="ARBA00023125"/>
    </source>
</evidence>
<dbReference type="InterPro" id="IPR018060">
    <property type="entry name" value="HTH_AraC"/>
</dbReference>
<accession>A0A9X1PG97</accession>
<dbReference type="SUPFAM" id="SSF51215">
    <property type="entry name" value="Regulatory protein AraC"/>
    <property type="match status" value="1"/>
</dbReference>
<evidence type="ECO:0000256" key="3">
    <source>
        <dbReference type="ARBA" id="ARBA00023163"/>
    </source>
</evidence>
<name>A0A9X1PG97_9BACT</name>
<dbReference type="PANTHER" id="PTHR43280">
    <property type="entry name" value="ARAC-FAMILY TRANSCRIPTIONAL REGULATOR"/>
    <property type="match status" value="1"/>
</dbReference>
<keyword evidence="6" id="KW-1185">Reference proteome</keyword>